<comment type="caution">
    <text evidence="2">The sequence shown here is derived from an EMBL/GenBank/DDBJ whole genome shotgun (WGS) entry which is preliminary data.</text>
</comment>
<dbReference type="Proteomes" id="UP000187209">
    <property type="component" value="Unassembled WGS sequence"/>
</dbReference>
<sequence>MDDNEICAYIGIKSSNQNKKAIPSRVESLIDRGVASSAKINSLKIKQKARELKELRSVPQINEKSRKLAEGMKRERLDLISKPDDRNPRKSPDQIQEPIKVSVNILKQLEKTEESAKAQPDLKNMTIHERTKYWKEQKDKKLEEQRKAKKDQELDGCTFKPKKPEIQEFEANKLPFENKNIGKGVKNYEENIINLKTVKSVGKIELLRNNTESIAMILKGKEVKQGNGFMINDFSGQGVKNGNSCEGRAVSAVQPVRIKAGFLSELAKPRGK</sequence>
<reference evidence="2 3" key="1">
    <citation type="submission" date="2016-11" db="EMBL/GenBank/DDBJ databases">
        <title>The macronuclear genome of Stentor coeruleus: a giant cell with tiny introns.</title>
        <authorList>
            <person name="Slabodnick M."/>
            <person name="Ruby J.G."/>
            <person name="Reiff S.B."/>
            <person name="Swart E.C."/>
            <person name="Gosai S."/>
            <person name="Prabakaran S."/>
            <person name="Witkowska E."/>
            <person name="Larue G.E."/>
            <person name="Fisher S."/>
            <person name="Freeman R.M."/>
            <person name="Gunawardena J."/>
            <person name="Chu W."/>
            <person name="Stover N.A."/>
            <person name="Gregory B.D."/>
            <person name="Nowacki M."/>
            <person name="Derisi J."/>
            <person name="Roy S.W."/>
            <person name="Marshall W.F."/>
            <person name="Sood P."/>
        </authorList>
    </citation>
    <scope>NUCLEOTIDE SEQUENCE [LARGE SCALE GENOMIC DNA]</scope>
    <source>
        <strain evidence="2">WM001</strain>
    </source>
</reference>
<evidence type="ECO:0000313" key="3">
    <source>
        <dbReference type="Proteomes" id="UP000187209"/>
    </source>
</evidence>
<accession>A0A1R2BVK4</accession>
<dbReference type="AlphaFoldDB" id="A0A1R2BVK4"/>
<feature type="compositionally biased region" description="Basic and acidic residues" evidence="1">
    <location>
        <begin position="138"/>
        <end position="153"/>
    </location>
</feature>
<keyword evidence="3" id="KW-1185">Reference proteome</keyword>
<protein>
    <submittedName>
        <fullName evidence="2">Uncharacterized protein</fullName>
    </submittedName>
</protein>
<evidence type="ECO:0000256" key="1">
    <source>
        <dbReference type="SAM" id="MobiDB-lite"/>
    </source>
</evidence>
<dbReference type="EMBL" id="MPUH01000409">
    <property type="protein sequence ID" value="OMJ80766.1"/>
    <property type="molecule type" value="Genomic_DNA"/>
</dbReference>
<dbReference type="OrthoDB" id="326470at2759"/>
<name>A0A1R2BVK4_9CILI</name>
<feature type="compositionally biased region" description="Basic and acidic residues" evidence="1">
    <location>
        <begin position="63"/>
        <end position="92"/>
    </location>
</feature>
<evidence type="ECO:0000313" key="2">
    <source>
        <dbReference type="EMBL" id="OMJ80766.1"/>
    </source>
</evidence>
<organism evidence="2 3">
    <name type="scientific">Stentor coeruleus</name>
    <dbReference type="NCBI Taxonomy" id="5963"/>
    <lineage>
        <taxon>Eukaryota</taxon>
        <taxon>Sar</taxon>
        <taxon>Alveolata</taxon>
        <taxon>Ciliophora</taxon>
        <taxon>Postciliodesmatophora</taxon>
        <taxon>Heterotrichea</taxon>
        <taxon>Heterotrichida</taxon>
        <taxon>Stentoridae</taxon>
        <taxon>Stentor</taxon>
    </lineage>
</organism>
<proteinExistence type="predicted"/>
<feature type="region of interest" description="Disordered" evidence="1">
    <location>
        <begin position="138"/>
        <end position="159"/>
    </location>
</feature>
<feature type="region of interest" description="Disordered" evidence="1">
    <location>
        <begin position="63"/>
        <end position="96"/>
    </location>
</feature>
<gene>
    <name evidence="2" type="ORF">SteCoe_18925</name>
</gene>